<feature type="transmembrane region" description="Helical" evidence="1">
    <location>
        <begin position="109"/>
        <end position="128"/>
    </location>
</feature>
<organism evidence="2 3">
    <name type="scientific">Slackia piriformis</name>
    <dbReference type="NCBI Taxonomy" id="626934"/>
    <lineage>
        <taxon>Bacteria</taxon>
        <taxon>Bacillati</taxon>
        <taxon>Actinomycetota</taxon>
        <taxon>Coriobacteriia</taxon>
        <taxon>Eggerthellales</taxon>
        <taxon>Eggerthellaceae</taxon>
        <taxon>Slackia</taxon>
    </lineage>
</organism>
<reference evidence="2" key="1">
    <citation type="submission" date="2021-02" db="EMBL/GenBank/DDBJ databases">
        <title>Infant gut strain persistence is associated with maternal origin, phylogeny, and functional potential including surface adhesion and iron acquisition.</title>
        <authorList>
            <person name="Lou Y.C."/>
        </authorList>
    </citation>
    <scope>NUCLEOTIDE SEQUENCE</scope>
    <source>
        <strain evidence="2">L2_039_000G1_dasL2_039_000G1_concoct_11</strain>
    </source>
</reference>
<evidence type="ECO:0000313" key="2">
    <source>
        <dbReference type="EMBL" id="MBS6940872.1"/>
    </source>
</evidence>
<dbReference type="Pfam" id="PF20176">
    <property type="entry name" value="DUF6541"/>
    <property type="match status" value="1"/>
</dbReference>
<keyword evidence="1" id="KW-0812">Transmembrane</keyword>
<dbReference type="AlphaFoldDB" id="A0A943UXR9"/>
<evidence type="ECO:0000256" key="1">
    <source>
        <dbReference type="SAM" id="Phobius"/>
    </source>
</evidence>
<proteinExistence type="predicted"/>
<protein>
    <submittedName>
        <fullName evidence="2">Uncharacterized protein</fullName>
    </submittedName>
</protein>
<name>A0A943UXR9_9ACTN</name>
<feature type="transmembrane region" description="Helical" evidence="1">
    <location>
        <begin position="62"/>
        <end position="81"/>
    </location>
</feature>
<feature type="transmembrane region" description="Helical" evidence="1">
    <location>
        <begin position="463"/>
        <end position="482"/>
    </location>
</feature>
<dbReference type="Proteomes" id="UP000727506">
    <property type="component" value="Unassembled WGS sequence"/>
</dbReference>
<feature type="transmembrane region" description="Helical" evidence="1">
    <location>
        <begin position="6"/>
        <end position="24"/>
    </location>
</feature>
<feature type="transmembrane region" description="Helical" evidence="1">
    <location>
        <begin position="388"/>
        <end position="418"/>
    </location>
</feature>
<dbReference type="InterPro" id="IPR046671">
    <property type="entry name" value="DUF6541"/>
</dbReference>
<evidence type="ECO:0000313" key="3">
    <source>
        <dbReference type="Proteomes" id="UP000727506"/>
    </source>
</evidence>
<sequence length="704" mass="76353">MWPMFFIALALAGVFLYVPGFFFLKALRARASVALCCAPIVTVAAYALITAILPYIGIAASWATVFLPCAAAGALAAGVSYRLRPAGSARRNAAGALGRSFRRAVDEEWFVIALYALVGLAVVGVIFVKNLDGPDSFLQAWDNSHHLSSIRAFVESGNYSMLTTTSYATPLDRSFTPWPGEAAFYPSAWHCLGALVVSATDASVALAANAVNALVVAFVLPLSSALLMGRLFPGRRGIVRCGAFVSLAFATFPWGFLTFGPLYPNLFSYALLPLAAVSFMSIFDEGASVRERIARAAMFVVSVAALACAQPNAVFSAGVFLAPFCVAVAAKASRMLAFAKRRPRRAAWACGIAAAAAIALVWWALFHAPFLQDVIWFDWPAKEEPEQALANIALLSFSYAPAQLLLSAFVLCGLICALADSRFRWFACSFLLAVFICYIDLAYDGPIKHLLAGFWYTDQLRTGSMAALFAMPLAALGLRHAIRFAAGLLNRCVASTGGKATPYVASTVLLALVCTAVYYPSYDMPGHHHVETGFGAIRDRIEDQNSVVKMNYLDAAEKEFVKQAEAIVPADQPIINSPDDGSIFLYGYEGMRTYYRYLTGYSPESGESQESALIRSGLYRIAEDEAVRNAVRSIGAEYVLVLDQGKDEDLGSDREHRRFVFKDDIDNELWSGIRAIDDATPGFETVLSEGDMRLYRIAYADAVQ</sequence>
<feature type="transmembrane region" description="Helical" evidence="1">
    <location>
        <begin position="503"/>
        <end position="522"/>
    </location>
</feature>
<feature type="transmembrane region" description="Helical" evidence="1">
    <location>
        <begin position="346"/>
        <end position="368"/>
    </location>
</feature>
<feature type="transmembrane region" description="Helical" evidence="1">
    <location>
        <begin position="31"/>
        <end position="56"/>
    </location>
</feature>
<feature type="transmembrane region" description="Helical" evidence="1">
    <location>
        <begin position="241"/>
        <end position="260"/>
    </location>
</feature>
<feature type="transmembrane region" description="Helical" evidence="1">
    <location>
        <begin position="204"/>
        <end position="229"/>
    </location>
</feature>
<dbReference type="EMBL" id="JAGZSV010000077">
    <property type="protein sequence ID" value="MBS6940872.1"/>
    <property type="molecule type" value="Genomic_DNA"/>
</dbReference>
<comment type="caution">
    <text evidence="2">The sequence shown here is derived from an EMBL/GenBank/DDBJ whole genome shotgun (WGS) entry which is preliminary data.</text>
</comment>
<keyword evidence="1" id="KW-0472">Membrane</keyword>
<feature type="transmembrane region" description="Helical" evidence="1">
    <location>
        <begin position="425"/>
        <end position="443"/>
    </location>
</feature>
<keyword evidence="1" id="KW-1133">Transmembrane helix</keyword>
<accession>A0A943UXR9</accession>
<gene>
    <name evidence="2" type="ORF">KH142_05225</name>
</gene>